<dbReference type="InterPro" id="IPR039994">
    <property type="entry name" value="NO66-like"/>
</dbReference>
<feature type="domain" description="JmjC" evidence="4">
    <location>
        <begin position="102"/>
        <end position="259"/>
    </location>
</feature>
<dbReference type="eggNOG" id="COG2850">
    <property type="taxonomic scope" value="Bacteria"/>
</dbReference>
<organism evidence="5 6">
    <name type="scientific">Cystobacter fuscus (strain ATCC 25194 / DSM 2262 / NBRC 100088 / M29)</name>
    <dbReference type="NCBI Taxonomy" id="1242864"/>
    <lineage>
        <taxon>Bacteria</taxon>
        <taxon>Pseudomonadati</taxon>
        <taxon>Myxococcota</taxon>
        <taxon>Myxococcia</taxon>
        <taxon>Myxococcales</taxon>
        <taxon>Cystobacterineae</taxon>
        <taxon>Archangiaceae</taxon>
        <taxon>Cystobacter</taxon>
    </lineage>
</organism>
<proteinExistence type="predicted"/>
<dbReference type="PANTHER" id="PTHR13096">
    <property type="entry name" value="MINA53 MYC INDUCED NUCLEAR ANTIGEN"/>
    <property type="match status" value="1"/>
</dbReference>
<comment type="caution">
    <text evidence="5">The sequence shown here is derived from an EMBL/GenBank/DDBJ whole genome shotgun (WGS) entry which is preliminary data.</text>
</comment>
<evidence type="ECO:0000259" key="4">
    <source>
        <dbReference type="PROSITE" id="PS51184"/>
    </source>
</evidence>
<gene>
    <name evidence="5" type="ORF">D187_003868</name>
</gene>
<dbReference type="Gene3D" id="2.60.120.650">
    <property type="entry name" value="Cupin"/>
    <property type="match status" value="1"/>
</dbReference>
<comment type="cofactor">
    <cofactor evidence="1">
        <name>Fe(2+)</name>
        <dbReference type="ChEBI" id="CHEBI:29033"/>
    </cofactor>
</comment>
<reference evidence="5" key="1">
    <citation type="submission" date="2013-05" db="EMBL/GenBank/DDBJ databases">
        <title>Genome assembly of Cystobacter fuscus DSM 2262.</title>
        <authorList>
            <person name="Sharma G."/>
            <person name="Khatri I."/>
            <person name="Kaur C."/>
            <person name="Mayilraj S."/>
            <person name="Subramanian S."/>
        </authorList>
    </citation>
    <scope>NUCLEOTIDE SEQUENCE [LARGE SCALE GENOMIC DNA]</scope>
    <source>
        <strain evidence="5">DSM 2262</strain>
    </source>
</reference>
<dbReference type="EMBL" id="ANAH02000023">
    <property type="protein sequence ID" value="EPX58670.1"/>
    <property type="molecule type" value="Genomic_DNA"/>
</dbReference>
<evidence type="ECO:0000256" key="1">
    <source>
        <dbReference type="ARBA" id="ARBA00001954"/>
    </source>
</evidence>
<dbReference type="SUPFAM" id="SSF51197">
    <property type="entry name" value="Clavaminate synthase-like"/>
    <property type="match status" value="1"/>
</dbReference>
<dbReference type="GO" id="GO:0046872">
    <property type="term" value="F:metal ion binding"/>
    <property type="evidence" value="ECO:0007669"/>
    <property type="project" value="UniProtKB-KW"/>
</dbReference>
<sequence length="441" mass="49630">MSMSNASGKELAEFLYPVSPKEFLSEYWEKKPLYVRGTPTKFARLFDRERFDRAILRVGFDKRKPGPFSLRALWRNRHDLQAGIEIEPTQVREALASRTTVCVNDITAGDAALAEFAAHIKRQMNLATPVRFNCYLSPDGEGLDTHYDARHATIIQISGSKRWLYSRLPATNYPLANALVQKDGQIRHGEHNNRRQKLDVPTPDESQFEEVLLEPGDLLYLPPGTWHNAKASGESLALNMAFETIGMLQVLFPELERMLSEKLEWRAILPATPLEQTRPGEVPLEVEQFITARLGELRDMLGKLSSRGVELERIWRRAVTSSPYVSLDGQAPTSPLKPEDVLVRTEPYPLPYVRRPGPDGTQFVYVYGCNTEVLLPGDALSLVRGIAARQRFTVAEVEQWGDISLKQGIEVLDILLTRGLLRREGEQVTAPVVGPTPADHV</sequence>
<evidence type="ECO:0000256" key="3">
    <source>
        <dbReference type="ARBA" id="ARBA00023004"/>
    </source>
</evidence>
<dbReference type="AlphaFoldDB" id="S9P2K4"/>
<dbReference type="Pfam" id="PF08007">
    <property type="entry name" value="JmjC_2"/>
    <property type="match status" value="1"/>
</dbReference>
<accession>S9P2K4</accession>
<dbReference type="PANTHER" id="PTHR13096:SF8">
    <property type="entry name" value="RIBOSOMAL OXYGENASE 1"/>
    <property type="match status" value="1"/>
</dbReference>
<dbReference type="OrthoDB" id="9764016at2"/>
<dbReference type="Proteomes" id="UP000011682">
    <property type="component" value="Unassembled WGS sequence"/>
</dbReference>
<evidence type="ECO:0000313" key="5">
    <source>
        <dbReference type="EMBL" id="EPX58670.1"/>
    </source>
</evidence>
<dbReference type="InterPro" id="IPR003347">
    <property type="entry name" value="JmjC_dom"/>
</dbReference>
<dbReference type="RefSeq" id="WP_002624639.1">
    <property type="nucleotide sequence ID" value="NZ_ANAH02000023.1"/>
</dbReference>
<protein>
    <recommendedName>
        <fullName evidence="4">JmjC domain-containing protein</fullName>
    </recommendedName>
</protein>
<keyword evidence="2" id="KW-0479">Metal-binding</keyword>
<name>S9P2K4_CYSF2</name>
<dbReference type="PROSITE" id="PS51184">
    <property type="entry name" value="JMJC"/>
    <property type="match status" value="1"/>
</dbReference>
<keyword evidence="6" id="KW-1185">Reference proteome</keyword>
<evidence type="ECO:0000256" key="2">
    <source>
        <dbReference type="ARBA" id="ARBA00022723"/>
    </source>
</evidence>
<evidence type="ECO:0000313" key="6">
    <source>
        <dbReference type="Proteomes" id="UP000011682"/>
    </source>
</evidence>
<keyword evidence="3" id="KW-0408">Iron</keyword>